<dbReference type="AlphaFoldDB" id="A0A2X0MWL8"/>
<keyword evidence="3" id="KW-1185">Reference proteome</keyword>
<keyword evidence="1" id="KW-0472">Membrane</keyword>
<gene>
    <name evidence="2" type="primary">BQ5605_C004g03022</name>
    <name evidence="2" type="ORF">BQ5605_C004G03022</name>
</gene>
<organism evidence="2 3">
    <name type="scientific">Microbotryum silenes-dioicae</name>
    <dbReference type="NCBI Taxonomy" id="796604"/>
    <lineage>
        <taxon>Eukaryota</taxon>
        <taxon>Fungi</taxon>
        <taxon>Dikarya</taxon>
        <taxon>Basidiomycota</taxon>
        <taxon>Pucciniomycotina</taxon>
        <taxon>Microbotryomycetes</taxon>
        <taxon>Microbotryales</taxon>
        <taxon>Microbotryaceae</taxon>
        <taxon>Microbotryum</taxon>
    </lineage>
</organism>
<feature type="transmembrane region" description="Helical" evidence="1">
    <location>
        <begin position="196"/>
        <end position="222"/>
    </location>
</feature>
<feature type="transmembrane region" description="Helical" evidence="1">
    <location>
        <begin position="279"/>
        <end position="302"/>
    </location>
</feature>
<feature type="transmembrane region" description="Helical" evidence="1">
    <location>
        <begin position="116"/>
        <end position="140"/>
    </location>
</feature>
<protein>
    <submittedName>
        <fullName evidence="2">BQ5605_C004g03022 protein</fullName>
    </submittedName>
</protein>
<evidence type="ECO:0000256" key="1">
    <source>
        <dbReference type="SAM" id="Phobius"/>
    </source>
</evidence>
<feature type="transmembrane region" description="Helical" evidence="1">
    <location>
        <begin position="40"/>
        <end position="59"/>
    </location>
</feature>
<sequence>MLMRSWRNLAPLPRSPAVLHTLQEKVYHDKQYLGGFKIRAIILIVLNGVLLIVPCPLLNRDCRGPYATNNRVIMLSIAYVVVLELQRCNSNPPQRRWMYQYRSALQQIRRPTGEILVINSRLVIAFMGVFSAGGWIWIVVESMLLFIQHRPLGPSLVARAFISCLIFLHGWVAVWSVFTTYVLTNQPDKTTFLSSIPAVIFNASFIGSSLAMLLGCIATGVWNLRASYQFWGSFIDLESFLIRALDTFPNNAPDAIIELAKKSLGMSEATNRFLSVTEWTYGILCIPAFTTVLFSLTGLLLARDLGKHIRHSKKSLARNMSMPGARSVASCCRPEAPWMLLEGENIKESENESPTCSSKHVIFTAEELRRIAKSDSIHGTRARTIALVTKARSELLLVSACVGVNAAALIVIMIYVATMCGNGQLKRGSWVATEISAMGAAWVCSICLSVATVALIHNNWVHRGTTSLLGLDELNPKKGDTLYHASAVAVLLEDLRPTERPLREDKLQAHHSLSMRDAHSPSKTFALPPLEL</sequence>
<name>A0A2X0MWL8_9BASI</name>
<evidence type="ECO:0000313" key="3">
    <source>
        <dbReference type="Proteomes" id="UP000249464"/>
    </source>
</evidence>
<evidence type="ECO:0000313" key="2">
    <source>
        <dbReference type="EMBL" id="SGY69496.1"/>
    </source>
</evidence>
<accession>A0A2X0MWL8</accession>
<feature type="transmembrane region" description="Helical" evidence="1">
    <location>
        <begin position="160"/>
        <end position="184"/>
    </location>
</feature>
<proteinExistence type="predicted"/>
<keyword evidence="1" id="KW-0812">Transmembrane</keyword>
<keyword evidence="1" id="KW-1133">Transmembrane helix</keyword>
<feature type="transmembrane region" description="Helical" evidence="1">
    <location>
        <begin position="437"/>
        <end position="456"/>
    </location>
</feature>
<dbReference type="Proteomes" id="UP000249464">
    <property type="component" value="Unassembled WGS sequence"/>
</dbReference>
<reference evidence="2 3" key="1">
    <citation type="submission" date="2016-11" db="EMBL/GenBank/DDBJ databases">
        <authorList>
            <person name="Jaros S."/>
            <person name="Januszkiewicz K."/>
            <person name="Wedrychowicz H."/>
        </authorList>
    </citation>
    <scope>NUCLEOTIDE SEQUENCE [LARGE SCALE GENOMIC DNA]</scope>
</reference>
<dbReference type="EMBL" id="FQNC01000046">
    <property type="protein sequence ID" value="SGY69496.1"/>
    <property type="molecule type" value="Genomic_DNA"/>
</dbReference>
<feature type="transmembrane region" description="Helical" evidence="1">
    <location>
        <begin position="395"/>
        <end position="417"/>
    </location>
</feature>